<gene>
    <name evidence="5" type="ORF">MGAL_10B004952</name>
</gene>
<dbReference type="PROSITE" id="PS50835">
    <property type="entry name" value="IG_LIKE"/>
    <property type="match status" value="1"/>
</dbReference>
<dbReference type="InterPro" id="IPR045860">
    <property type="entry name" value="Snake_toxin-like_sf"/>
</dbReference>
<dbReference type="PANTHER" id="PTHR10036">
    <property type="entry name" value="CD59 GLYCOPROTEIN"/>
    <property type="match status" value="1"/>
</dbReference>
<evidence type="ECO:0000259" key="4">
    <source>
        <dbReference type="PROSITE" id="PS50835"/>
    </source>
</evidence>
<keyword evidence="2" id="KW-1015">Disulfide bond</keyword>
<evidence type="ECO:0000256" key="1">
    <source>
        <dbReference type="ARBA" id="ARBA00022729"/>
    </source>
</evidence>
<dbReference type="Proteomes" id="UP000596742">
    <property type="component" value="Unassembled WGS sequence"/>
</dbReference>
<sequence>MEGLQLTAFILVTFTIVISVNASNSTQVQCFKCNGVPKMEDCGHTVTCGEHEECYVRRSVGTVGNVLYESGCISRQVCKQLSQIGRKRSTDRRKRAFVNCLQCCNSELCNKHLCTKQPEISNHIECFACEDVLMPEHCKNTVLCGLDQECRTDMRLLSTNYELRYTLNCGPKALCRALENDQVADKNYCVQCCNKNYCNPKLCGFLSKARPVMTVKPQDRNVLPGDKIELQCLIAHIDGLPFNITWTHQDVSLERQ</sequence>
<evidence type="ECO:0000256" key="2">
    <source>
        <dbReference type="ARBA" id="ARBA00023157"/>
    </source>
</evidence>
<keyword evidence="6" id="KW-1185">Reference proteome</keyword>
<dbReference type="OrthoDB" id="6051431at2759"/>
<evidence type="ECO:0000313" key="5">
    <source>
        <dbReference type="EMBL" id="VDI45845.1"/>
    </source>
</evidence>
<name>A0A8B6FAT8_MYTGA</name>
<comment type="caution">
    <text evidence="5">The sequence shown here is derived from an EMBL/GenBank/DDBJ whole genome shotgun (WGS) entry which is preliminary data.</text>
</comment>
<feature type="signal peptide" evidence="3">
    <location>
        <begin position="1"/>
        <end position="22"/>
    </location>
</feature>
<dbReference type="AlphaFoldDB" id="A0A8B6FAT8"/>
<feature type="chain" id="PRO_5033043642" description="Ig-like domain-containing protein" evidence="3">
    <location>
        <begin position="23"/>
        <end position="256"/>
    </location>
</feature>
<proteinExistence type="predicted"/>
<dbReference type="EMBL" id="UYJE01006414">
    <property type="protein sequence ID" value="VDI45845.1"/>
    <property type="molecule type" value="Genomic_DNA"/>
</dbReference>
<evidence type="ECO:0000313" key="6">
    <source>
        <dbReference type="Proteomes" id="UP000596742"/>
    </source>
</evidence>
<protein>
    <recommendedName>
        <fullName evidence="4">Ig-like domain-containing protein</fullName>
    </recommendedName>
</protein>
<feature type="domain" description="Ig-like" evidence="4">
    <location>
        <begin position="211"/>
        <end position="256"/>
    </location>
</feature>
<dbReference type="InterPro" id="IPR007110">
    <property type="entry name" value="Ig-like_dom"/>
</dbReference>
<dbReference type="InterPro" id="IPR036179">
    <property type="entry name" value="Ig-like_dom_sf"/>
</dbReference>
<dbReference type="SUPFAM" id="SSF57302">
    <property type="entry name" value="Snake toxin-like"/>
    <property type="match status" value="2"/>
</dbReference>
<keyword evidence="1 3" id="KW-0732">Signal</keyword>
<accession>A0A8B6FAT8</accession>
<organism evidence="5 6">
    <name type="scientific">Mytilus galloprovincialis</name>
    <name type="common">Mediterranean mussel</name>
    <dbReference type="NCBI Taxonomy" id="29158"/>
    <lineage>
        <taxon>Eukaryota</taxon>
        <taxon>Metazoa</taxon>
        <taxon>Spiralia</taxon>
        <taxon>Lophotrochozoa</taxon>
        <taxon>Mollusca</taxon>
        <taxon>Bivalvia</taxon>
        <taxon>Autobranchia</taxon>
        <taxon>Pteriomorphia</taxon>
        <taxon>Mytilida</taxon>
        <taxon>Mytiloidea</taxon>
        <taxon>Mytilidae</taxon>
        <taxon>Mytilinae</taxon>
        <taxon>Mytilus</taxon>
    </lineage>
</organism>
<reference evidence="5" key="1">
    <citation type="submission" date="2018-11" db="EMBL/GenBank/DDBJ databases">
        <authorList>
            <person name="Alioto T."/>
            <person name="Alioto T."/>
        </authorList>
    </citation>
    <scope>NUCLEOTIDE SEQUENCE</scope>
</reference>
<evidence type="ECO:0000256" key="3">
    <source>
        <dbReference type="SAM" id="SignalP"/>
    </source>
</evidence>
<dbReference type="SUPFAM" id="SSF48726">
    <property type="entry name" value="Immunoglobulin"/>
    <property type="match status" value="1"/>
</dbReference>